<evidence type="ECO:0000313" key="9">
    <source>
        <dbReference type="Proteomes" id="UP000181956"/>
    </source>
</evidence>
<organism evidence="8 9">
    <name type="scientific">Microterricola viridarii</name>
    <dbReference type="NCBI Taxonomy" id="412690"/>
    <lineage>
        <taxon>Bacteria</taxon>
        <taxon>Bacillati</taxon>
        <taxon>Actinomycetota</taxon>
        <taxon>Actinomycetes</taxon>
        <taxon>Micrococcales</taxon>
        <taxon>Microbacteriaceae</taxon>
        <taxon>Microterricola</taxon>
    </lineage>
</organism>
<feature type="region of interest" description="Disordered" evidence="5">
    <location>
        <begin position="1"/>
        <end position="28"/>
    </location>
</feature>
<accession>A0A1H1P9V9</accession>
<dbReference type="STRING" id="412690.SAMN04489834_0821"/>
<evidence type="ECO:0000256" key="5">
    <source>
        <dbReference type="SAM" id="MobiDB-lite"/>
    </source>
</evidence>
<dbReference type="RefSeq" id="WP_407937555.1">
    <property type="nucleotide sequence ID" value="NZ_LT629742.1"/>
</dbReference>
<dbReference type="PANTHER" id="PTHR23518">
    <property type="entry name" value="C-METHYLTRANSFERASE"/>
    <property type="match status" value="1"/>
</dbReference>
<feature type="transmembrane region" description="Helical" evidence="6">
    <location>
        <begin position="104"/>
        <end position="130"/>
    </location>
</feature>
<keyword evidence="4 6" id="KW-0472">Membrane</keyword>
<evidence type="ECO:0000256" key="2">
    <source>
        <dbReference type="ARBA" id="ARBA00022692"/>
    </source>
</evidence>
<keyword evidence="3 6" id="KW-1133">Transmembrane helix</keyword>
<dbReference type="SUPFAM" id="SSF103473">
    <property type="entry name" value="MFS general substrate transporter"/>
    <property type="match status" value="1"/>
</dbReference>
<keyword evidence="9" id="KW-1185">Reference proteome</keyword>
<dbReference type="Proteomes" id="UP000181956">
    <property type="component" value="Chromosome I"/>
</dbReference>
<dbReference type="PANTHER" id="PTHR23518:SF2">
    <property type="entry name" value="MAJOR FACILITATOR SUPERFAMILY TRANSPORTER"/>
    <property type="match status" value="1"/>
</dbReference>
<feature type="domain" description="Major facilitator superfamily (MFS) profile" evidence="7">
    <location>
        <begin position="34"/>
        <end position="428"/>
    </location>
</feature>
<sequence length="437" mass="44917">MYISLSSSPPEPSDDLPGAETPTGHSRSGRVSSVVITLGIVSMLTDISSESTAAILPLYITGALGLSTIAYGFIDGLYQGVSALVRIAGGWAADRGDHPKWVAFAGYGLSAVARIGLLFATGFASIIAVVTADRLGKGLRTAPRDALISAASQRQSIGRAFGTHRMLDTIGAAAGPLLAFVILLLIPDGYHTVFLVSLAFAVLGVVLLVVLVPNLRPQARRRAGRGGAQGTESSPVERRVRLRLLADPRLRRVLVVAGILGLVTIGDGFIYLLLQSRDGFAALWFPLLYVGTNIAFLLLAIPCGRLADRLGSGRVFVMGHLALLGAYLCAAAPSLGAVTTIFCLLLLGAFYASTDGVLAALAAVNTPVAARATGIAAAQTVVALTRLVASVGFGVLWFAVGQSIAVLIVASALAVAIVVAGVLVRGIASTAEGSEGL</sequence>
<evidence type="ECO:0000256" key="6">
    <source>
        <dbReference type="SAM" id="Phobius"/>
    </source>
</evidence>
<feature type="transmembrane region" description="Helical" evidence="6">
    <location>
        <begin position="315"/>
        <end position="333"/>
    </location>
</feature>
<feature type="transmembrane region" description="Helical" evidence="6">
    <location>
        <begin position="166"/>
        <end position="186"/>
    </location>
</feature>
<evidence type="ECO:0000256" key="4">
    <source>
        <dbReference type="ARBA" id="ARBA00023136"/>
    </source>
</evidence>
<dbReference type="InterPro" id="IPR036259">
    <property type="entry name" value="MFS_trans_sf"/>
</dbReference>
<feature type="transmembrane region" description="Helical" evidence="6">
    <location>
        <begin position="280"/>
        <end position="303"/>
    </location>
</feature>
<dbReference type="InterPro" id="IPR011701">
    <property type="entry name" value="MFS"/>
</dbReference>
<evidence type="ECO:0000313" key="8">
    <source>
        <dbReference type="EMBL" id="SDS08002.1"/>
    </source>
</evidence>
<keyword evidence="2 6" id="KW-0812">Transmembrane</keyword>
<feature type="transmembrane region" description="Helical" evidence="6">
    <location>
        <begin position="253"/>
        <end position="274"/>
    </location>
</feature>
<dbReference type="InterPro" id="IPR020846">
    <property type="entry name" value="MFS_dom"/>
</dbReference>
<dbReference type="GO" id="GO:0022857">
    <property type="term" value="F:transmembrane transporter activity"/>
    <property type="evidence" value="ECO:0007669"/>
    <property type="project" value="InterPro"/>
</dbReference>
<dbReference type="EMBL" id="LT629742">
    <property type="protein sequence ID" value="SDS08002.1"/>
    <property type="molecule type" value="Genomic_DNA"/>
</dbReference>
<proteinExistence type="predicted"/>
<dbReference type="AlphaFoldDB" id="A0A1H1P9V9"/>
<reference evidence="9" key="1">
    <citation type="submission" date="2016-10" db="EMBL/GenBank/DDBJ databases">
        <authorList>
            <person name="Varghese N."/>
            <person name="Submissions S."/>
        </authorList>
    </citation>
    <scope>NUCLEOTIDE SEQUENCE [LARGE SCALE GENOMIC DNA]</scope>
    <source>
        <strain evidence="9">DSM 21772</strain>
    </source>
</reference>
<dbReference type="CDD" id="cd17370">
    <property type="entry name" value="MFS_MJ1317_like"/>
    <property type="match status" value="1"/>
</dbReference>
<evidence type="ECO:0000256" key="1">
    <source>
        <dbReference type="ARBA" id="ARBA00004651"/>
    </source>
</evidence>
<feature type="transmembrane region" description="Helical" evidence="6">
    <location>
        <begin position="376"/>
        <end position="398"/>
    </location>
</feature>
<evidence type="ECO:0000256" key="3">
    <source>
        <dbReference type="ARBA" id="ARBA00022989"/>
    </source>
</evidence>
<feature type="transmembrane region" description="Helical" evidence="6">
    <location>
        <begin position="53"/>
        <end position="74"/>
    </location>
</feature>
<feature type="transmembrane region" description="Helical" evidence="6">
    <location>
        <begin position="339"/>
        <end position="364"/>
    </location>
</feature>
<evidence type="ECO:0000259" key="7">
    <source>
        <dbReference type="PROSITE" id="PS50850"/>
    </source>
</evidence>
<name>A0A1H1P9V9_9MICO</name>
<feature type="transmembrane region" description="Helical" evidence="6">
    <location>
        <begin position="192"/>
        <end position="212"/>
    </location>
</feature>
<dbReference type="GO" id="GO:0005886">
    <property type="term" value="C:plasma membrane"/>
    <property type="evidence" value="ECO:0007669"/>
    <property type="project" value="UniProtKB-SubCell"/>
</dbReference>
<feature type="transmembrane region" description="Helical" evidence="6">
    <location>
        <begin position="404"/>
        <end position="424"/>
    </location>
</feature>
<protein>
    <submittedName>
        <fullName evidence="8">Major Facilitator Superfamily protein</fullName>
    </submittedName>
</protein>
<comment type="subcellular location">
    <subcellularLocation>
        <location evidence="1">Cell membrane</location>
        <topology evidence="1">Multi-pass membrane protein</topology>
    </subcellularLocation>
</comment>
<dbReference type="Pfam" id="PF07690">
    <property type="entry name" value="MFS_1"/>
    <property type="match status" value="1"/>
</dbReference>
<gene>
    <name evidence="8" type="ORF">SAMN04489834_0821</name>
</gene>
<dbReference type="Gene3D" id="1.20.1250.20">
    <property type="entry name" value="MFS general substrate transporter like domains"/>
    <property type="match status" value="1"/>
</dbReference>
<dbReference type="PROSITE" id="PS50850">
    <property type="entry name" value="MFS"/>
    <property type="match status" value="1"/>
</dbReference>